<gene>
    <name evidence="12" type="ORF">CAN33_0040670</name>
</gene>
<evidence type="ECO:0000256" key="6">
    <source>
        <dbReference type="ARBA" id="ARBA00023203"/>
    </source>
</evidence>
<dbReference type="CDD" id="cd00519">
    <property type="entry name" value="Lipase_3"/>
    <property type="match status" value="1"/>
</dbReference>
<dbReference type="InterPro" id="IPR017383">
    <property type="entry name" value="ARPC1"/>
</dbReference>
<evidence type="ECO:0000256" key="1">
    <source>
        <dbReference type="ARBA" id="ARBA00004245"/>
    </source>
</evidence>
<evidence type="ECO:0000256" key="9">
    <source>
        <dbReference type="ARBA" id="ARBA00041789"/>
    </source>
</evidence>
<comment type="similarity">
    <text evidence="2">Belongs to the WD repeat ARPC1 family.</text>
</comment>
<dbReference type="GO" id="GO:0000502">
    <property type="term" value="C:proteasome complex"/>
    <property type="evidence" value="ECO:0007669"/>
    <property type="project" value="UniProtKB-KW"/>
</dbReference>
<dbReference type="InterPro" id="IPR002921">
    <property type="entry name" value="Fungal_lipase-type"/>
</dbReference>
<dbReference type="Gene3D" id="3.40.50.1820">
    <property type="entry name" value="alpha/beta hydrolase"/>
    <property type="match status" value="1"/>
</dbReference>
<feature type="domain" description="Fungal lipase-type" evidence="11">
    <location>
        <begin position="430"/>
        <end position="580"/>
    </location>
</feature>
<dbReference type="InterPro" id="IPR036322">
    <property type="entry name" value="WD40_repeat_dom_sf"/>
</dbReference>
<dbReference type="VEuPathDB" id="FungiDB:ASPNIDRAFT2_1188434"/>
<dbReference type="GO" id="GO:0051015">
    <property type="term" value="F:actin filament binding"/>
    <property type="evidence" value="ECO:0007669"/>
    <property type="project" value="TreeGrafter"/>
</dbReference>
<evidence type="ECO:0000256" key="10">
    <source>
        <dbReference type="PROSITE-ProRule" id="PRU00221"/>
    </source>
</evidence>
<keyword evidence="5" id="KW-0677">Repeat</keyword>
<feature type="repeat" description="WD" evidence="10">
    <location>
        <begin position="50"/>
        <end position="82"/>
    </location>
</feature>
<evidence type="ECO:0000256" key="7">
    <source>
        <dbReference type="ARBA" id="ARBA00023212"/>
    </source>
</evidence>
<protein>
    <recommendedName>
        <fullName evidence="8">Arp2/3 complex 41 kDa subunit</fullName>
    </recommendedName>
    <alternativeName>
        <fullName evidence="9">p41-ARC</fullName>
    </alternativeName>
</protein>
<dbReference type="InterPro" id="IPR029058">
    <property type="entry name" value="AB_hydrolase_fold"/>
</dbReference>
<evidence type="ECO:0000256" key="2">
    <source>
        <dbReference type="ARBA" id="ARBA00006260"/>
    </source>
</evidence>
<dbReference type="InterPro" id="IPR015943">
    <property type="entry name" value="WD40/YVTN_repeat-like_dom_sf"/>
</dbReference>
<name>A0A505HPT0_ASPNG</name>
<dbReference type="AlphaFoldDB" id="A0A505HPT0"/>
<dbReference type="GO" id="GO:0006629">
    <property type="term" value="P:lipid metabolic process"/>
    <property type="evidence" value="ECO:0007669"/>
    <property type="project" value="InterPro"/>
</dbReference>
<keyword evidence="4 10" id="KW-0853">WD repeat</keyword>
<evidence type="ECO:0000256" key="8">
    <source>
        <dbReference type="ARBA" id="ARBA00041244"/>
    </source>
</evidence>
<keyword evidence="7" id="KW-0206">Cytoskeleton</keyword>
<dbReference type="Gene3D" id="2.130.10.10">
    <property type="entry name" value="YVTN repeat-like/Quinoprotein amine dehydrogenase"/>
    <property type="match status" value="1"/>
</dbReference>
<dbReference type="VEuPathDB" id="FungiDB:M747DRAFT_367749"/>
<sequence>MAAPEAHHLFHNPIADHSFSPDKATLAVARENNVELYQKSGNKFSLTDELKGHEKTVTGVDIAPNSGRIVTCSQDRNAYVWERTPTGWKPTLVLLRINRAATFVRWSPSEQKFAVGSGARVIAVCYFEEENDWWISKHLKKPIRSTITTLAWHPNSVLLAAGSTDSHARVLSSFIKGVDTRPEPSAWGERLPFNTICGEFLNDSAGWIQGVSFSPSGDALAFTGHDSSVTVVYPSAPEQPPRAMLTIATRLLPFNSLIWNGENEIIAAGHDCEPYRLRGDENGWQLAGTIESKAGPGAGSAREESALNMFRQMDLKGQTQADTQLKTTHQNTISTVRVYEEADGVVRKFSSQDLRPIPEEIYNSLDELARVVDVAYCVGSTGLQKPFQCLSHCSDLKGFELITTWNTGPFLSDSCGYIAVSHSPSPNRIIVAFRGTYSITNTIVDLSAYPQAYVPYNTGHKNGKKEPSCYNCTVHAGFFTSWQNTRSTILDHVAAAREQYPDYKLVLVGHSLGGAVAALAGIEMQLRGWEPTVTTFGEPKVGNRAFADFLGKIFRLDENSAWRFRRVTHVYDPVPLLPLEEWGYAMHAGEIFISKEDLPPSVDDVHFCEGPRDARCISGEGGEMALAVALHERASLAADAKSQAGWADAESTEQHNMPDGHISQTPLHVQKGAMKHRGLFDLPRRLIPSRYHLWELLFSHRDYFWRVGLCVPGRDRAGKGWWTSDS</sequence>
<organism evidence="12 13">
    <name type="scientific">Aspergillus niger</name>
    <dbReference type="NCBI Taxonomy" id="5061"/>
    <lineage>
        <taxon>Eukaryota</taxon>
        <taxon>Fungi</taxon>
        <taxon>Dikarya</taxon>
        <taxon>Ascomycota</taxon>
        <taxon>Pezizomycotina</taxon>
        <taxon>Eurotiomycetes</taxon>
        <taxon>Eurotiomycetidae</taxon>
        <taxon>Eurotiales</taxon>
        <taxon>Aspergillaceae</taxon>
        <taxon>Aspergillus</taxon>
        <taxon>Aspergillus subgen. Circumdati</taxon>
    </lineage>
</organism>
<reference evidence="13" key="1">
    <citation type="submission" date="2018-10" db="EMBL/GenBank/DDBJ databases">
        <title>FDA dAtabase for Regulatory Grade micrObial Sequences (FDA-ARGOS): Supporting development and validation of Infectious Disease Dx tests.</title>
        <authorList>
            <person name="Kerrigan L."/>
            <person name="Tallon L."/>
            <person name="Sadzewicz L."/>
            <person name="Sengamalay N."/>
            <person name="Ott S."/>
            <person name="Godinez A."/>
            <person name="Nagaraj S."/>
            <person name="Vavikolanu K."/>
            <person name="Nadendla S."/>
            <person name="George J."/>
            <person name="Sichtig H."/>
        </authorList>
    </citation>
    <scope>NUCLEOTIDE SEQUENCE [LARGE SCALE GENOMIC DNA]</scope>
    <source>
        <strain evidence="13">FDAARGOS_311</strain>
    </source>
</reference>
<dbReference type="Proteomes" id="UP000197666">
    <property type="component" value="Unassembled WGS sequence"/>
</dbReference>
<evidence type="ECO:0000256" key="4">
    <source>
        <dbReference type="ARBA" id="ARBA00022574"/>
    </source>
</evidence>
<dbReference type="FunFam" id="2.130.10.10:FF:000220">
    <property type="entry name" value="Actin-related protein 2/3 complex subunit"/>
    <property type="match status" value="1"/>
</dbReference>
<evidence type="ECO:0000256" key="3">
    <source>
        <dbReference type="ARBA" id="ARBA00022490"/>
    </source>
</evidence>
<dbReference type="PANTHER" id="PTHR10709">
    <property type="entry name" value="ACTIN-RELATED PROTEIN 2/3 COMPLEX SUBUNIT 1"/>
    <property type="match status" value="1"/>
</dbReference>
<keyword evidence="6" id="KW-0009">Actin-binding</keyword>
<dbReference type="SUPFAM" id="SSF50978">
    <property type="entry name" value="WD40 repeat-like"/>
    <property type="match status" value="1"/>
</dbReference>
<dbReference type="PANTHER" id="PTHR10709:SF2">
    <property type="entry name" value="ACTIN-RELATED PROTEIN 2_3 COMPLEX SUBUNIT"/>
    <property type="match status" value="1"/>
</dbReference>
<proteinExistence type="inferred from homology"/>
<comment type="caution">
    <text evidence="12">The sequence shown here is derived from an EMBL/GenBank/DDBJ whole genome shotgun (WGS) entry which is preliminary data.</text>
</comment>
<dbReference type="EMBL" id="NKJJ02000001">
    <property type="protein sequence ID" value="TPR01711.1"/>
    <property type="molecule type" value="Genomic_DNA"/>
</dbReference>
<evidence type="ECO:0000313" key="13">
    <source>
        <dbReference type="Proteomes" id="UP000197666"/>
    </source>
</evidence>
<dbReference type="GO" id="GO:0005885">
    <property type="term" value="C:Arp2/3 protein complex"/>
    <property type="evidence" value="ECO:0007669"/>
    <property type="project" value="InterPro"/>
</dbReference>
<dbReference type="PROSITE" id="PS50082">
    <property type="entry name" value="WD_REPEATS_2"/>
    <property type="match status" value="1"/>
</dbReference>
<evidence type="ECO:0000313" key="12">
    <source>
        <dbReference type="EMBL" id="TPR01711.1"/>
    </source>
</evidence>
<evidence type="ECO:0000256" key="5">
    <source>
        <dbReference type="ARBA" id="ARBA00022737"/>
    </source>
</evidence>
<accession>A0A505HPT0</accession>
<dbReference type="PROSITE" id="PS50294">
    <property type="entry name" value="WD_REPEATS_REGION"/>
    <property type="match status" value="1"/>
</dbReference>
<dbReference type="VEuPathDB" id="FungiDB:An18g06580"/>
<dbReference type="InterPro" id="IPR001680">
    <property type="entry name" value="WD40_rpt"/>
</dbReference>
<dbReference type="Pfam" id="PF01764">
    <property type="entry name" value="Lipase_3"/>
    <property type="match status" value="1"/>
</dbReference>
<evidence type="ECO:0000259" key="11">
    <source>
        <dbReference type="Pfam" id="PF01764"/>
    </source>
</evidence>
<dbReference type="SMART" id="SM00320">
    <property type="entry name" value="WD40"/>
    <property type="match status" value="4"/>
</dbReference>
<dbReference type="VEuPathDB" id="FungiDB:ATCC64974_106620"/>
<keyword evidence="3" id="KW-0963">Cytoplasm</keyword>
<comment type="subcellular location">
    <subcellularLocation>
        <location evidence="1">Cytoplasm</location>
        <location evidence="1">Cytoskeleton</location>
    </subcellularLocation>
</comment>
<dbReference type="SUPFAM" id="SSF53474">
    <property type="entry name" value="alpha/beta-Hydrolases"/>
    <property type="match status" value="1"/>
</dbReference>
<keyword evidence="12" id="KW-0647">Proteasome</keyword>
<dbReference type="Pfam" id="PF00400">
    <property type="entry name" value="WD40"/>
    <property type="match status" value="2"/>
</dbReference>
<dbReference type="GO" id="GO:0034314">
    <property type="term" value="P:Arp2/3 complex-mediated actin nucleation"/>
    <property type="evidence" value="ECO:0007669"/>
    <property type="project" value="InterPro"/>
</dbReference>